<comment type="caution">
    <text evidence="1">The sequence shown here is derived from an EMBL/GenBank/DDBJ whole genome shotgun (WGS) entry which is preliminary data.</text>
</comment>
<keyword evidence="2" id="KW-1185">Reference proteome</keyword>
<dbReference type="RefSeq" id="WP_133063210.1">
    <property type="nucleotide sequence ID" value="NZ_BEDT01000005.1"/>
</dbReference>
<evidence type="ECO:0000313" key="1">
    <source>
        <dbReference type="EMBL" id="GAX48272.1"/>
    </source>
</evidence>
<name>A0A224XEE6_9LACT</name>
<sequence>MDKIFAQYEELNDAELSAVKGGGYRYDAVGRILAPLVNFAGQVFNAATGN</sequence>
<protein>
    <recommendedName>
        <fullName evidence="3">Bacteriocin</fullName>
    </recommendedName>
</protein>
<dbReference type="InterPro" id="IPR010133">
    <property type="entry name" value="Bacteriocin_signal_seq"/>
</dbReference>
<dbReference type="Proteomes" id="UP000218689">
    <property type="component" value="Unassembled WGS sequence"/>
</dbReference>
<reference evidence="2" key="1">
    <citation type="submission" date="2017-08" db="EMBL/GenBank/DDBJ databases">
        <title>Draft genome sequence of Lactococcus sp. strain Rs-Y01, isolated from the gut of the lower termite Reticulitermes speratus.</title>
        <authorList>
            <person name="Ohkuma M."/>
            <person name="Yuki M."/>
        </authorList>
    </citation>
    <scope>NUCLEOTIDE SEQUENCE [LARGE SCALE GENOMIC DNA]</scope>
    <source>
        <strain evidence="2">Rs-Y01</strain>
    </source>
</reference>
<evidence type="ECO:0000313" key="2">
    <source>
        <dbReference type="Proteomes" id="UP000218689"/>
    </source>
</evidence>
<accession>A0A224XEE6</accession>
<proteinExistence type="predicted"/>
<evidence type="ECO:0008006" key="3">
    <source>
        <dbReference type="Google" id="ProtNLM"/>
    </source>
</evidence>
<dbReference type="EMBL" id="BEDT01000005">
    <property type="protein sequence ID" value="GAX48272.1"/>
    <property type="molecule type" value="Genomic_DNA"/>
</dbReference>
<dbReference type="OrthoDB" id="2223765at2"/>
<gene>
    <name evidence="1" type="ORF">RsY01_1888</name>
</gene>
<dbReference type="AlphaFoldDB" id="A0A224XEE6"/>
<dbReference type="NCBIfam" id="TIGR01847">
    <property type="entry name" value="bacteriocin_sig"/>
    <property type="match status" value="1"/>
</dbReference>
<organism evidence="1 2">
    <name type="scientific">Pseudolactococcus reticulitermitis</name>
    <dbReference type="NCBI Taxonomy" id="2025039"/>
    <lineage>
        <taxon>Bacteria</taxon>
        <taxon>Bacillati</taxon>
        <taxon>Bacillota</taxon>
        <taxon>Bacilli</taxon>
        <taxon>Lactobacillales</taxon>
        <taxon>Streptococcaceae</taxon>
        <taxon>Pseudolactococcus</taxon>
    </lineage>
</organism>